<accession>A0A0P7BFY5</accession>
<evidence type="ECO:0000256" key="1">
    <source>
        <dbReference type="SAM" id="MobiDB-lite"/>
    </source>
</evidence>
<evidence type="ECO:0000313" key="4">
    <source>
        <dbReference type="Proteomes" id="UP000050424"/>
    </source>
</evidence>
<gene>
    <name evidence="3" type="ORF">AK830_g2147</name>
</gene>
<organism evidence="3 4">
    <name type="scientific">Neonectria ditissima</name>
    <dbReference type="NCBI Taxonomy" id="78410"/>
    <lineage>
        <taxon>Eukaryota</taxon>
        <taxon>Fungi</taxon>
        <taxon>Dikarya</taxon>
        <taxon>Ascomycota</taxon>
        <taxon>Pezizomycotina</taxon>
        <taxon>Sordariomycetes</taxon>
        <taxon>Hypocreomycetidae</taxon>
        <taxon>Hypocreales</taxon>
        <taxon>Nectriaceae</taxon>
        <taxon>Neonectria</taxon>
    </lineage>
</organism>
<dbReference type="CDD" id="cd09917">
    <property type="entry name" value="F-box_SF"/>
    <property type="match status" value="1"/>
</dbReference>
<dbReference type="SUPFAM" id="SSF81383">
    <property type="entry name" value="F-box domain"/>
    <property type="match status" value="1"/>
</dbReference>
<proteinExistence type="predicted"/>
<comment type="caution">
    <text evidence="3">The sequence shown here is derived from an EMBL/GenBank/DDBJ whole genome shotgun (WGS) entry which is preliminary data.</text>
</comment>
<dbReference type="SMART" id="SM00256">
    <property type="entry name" value="FBOX"/>
    <property type="match status" value="1"/>
</dbReference>
<evidence type="ECO:0000313" key="3">
    <source>
        <dbReference type="EMBL" id="KPM44330.1"/>
    </source>
</evidence>
<evidence type="ECO:0000259" key="2">
    <source>
        <dbReference type="PROSITE" id="PS50181"/>
    </source>
</evidence>
<sequence>MDAPVRPREMITLISLPPEILHNILQWLLPADVALLPRVCSALRSTVQGNSTLCRHVYLNHFDTPKDLNLDWERELLDVARLQAICHRGDVAEKKHELDFVYDVVNRLLEHASPSGHPSQPTGTHATSLNTSLLAELFHHESNREAFLERSFLFERVRSEVRHPIRASEGGPSKAALRQRSAKLHCLYGKPILNVGPLRSGRTYPYACSKVYDLRQYTRRTHWGPFLDDGSDRVDWEKVEAILIVLGHNIGSRRSVSRVFREVWDNPFSGSWPGSYMAPPARDMSSLEARDPYGVTGSWFQIVCFLDYNDLFSYNFPAGDLGDTDPDRPRPALDVGEASRIIMMQIHVTDIEPAGPDDKQDMPVVHFRGISRSLDDSFDTNANSHIRGLAMKGTVRMTREGEVRWTTFSIFNGQERWRSEGVQLGGVRSSRGVVGNWFDRDYDVHGPAGPTAFWKGPSQQQVERLEDNLLPSEFLVPYGALGLEIDEEDDDEGDEEDEEDEDDDGGEEETEEIDVADELPGLLTDAERDVMDVFLSTV</sequence>
<dbReference type="PROSITE" id="PS50181">
    <property type="entry name" value="FBOX"/>
    <property type="match status" value="1"/>
</dbReference>
<feature type="domain" description="F-box" evidence="2">
    <location>
        <begin position="10"/>
        <end position="56"/>
    </location>
</feature>
<keyword evidence="4" id="KW-1185">Reference proteome</keyword>
<protein>
    <recommendedName>
        <fullName evidence="2">F-box domain-containing protein</fullName>
    </recommendedName>
</protein>
<dbReference type="Proteomes" id="UP000050424">
    <property type="component" value="Unassembled WGS sequence"/>
</dbReference>
<name>A0A0P7BFY5_9HYPO</name>
<reference evidence="3 4" key="1">
    <citation type="submission" date="2015-09" db="EMBL/GenBank/DDBJ databases">
        <title>Draft genome of a European isolate of the apple canker pathogen Neonectria ditissima.</title>
        <authorList>
            <person name="Gomez-Cortecero A."/>
            <person name="Harrison R.J."/>
            <person name="Armitage A.D."/>
        </authorList>
    </citation>
    <scope>NUCLEOTIDE SEQUENCE [LARGE SCALE GENOMIC DNA]</scope>
    <source>
        <strain evidence="3 4">R09/05</strain>
    </source>
</reference>
<dbReference type="InterPro" id="IPR001810">
    <property type="entry name" value="F-box_dom"/>
</dbReference>
<dbReference type="OrthoDB" id="3226064at2759"/>
<dbReference type="Gene3D" id="1.20.1280.50">
    <property type="match status" value="1"/>
</dbReference>
<feature type="region of interest" description="Disordered" evidence="1">
    <location>
        <begin position="486"/>
        <end position="522"/>
    </location>
</feature>
<dbReference type="STRING" id="78410.A0A0P7BFY5"/>
<dbReference type="InterPro" id="IPR036047">
    <property type="entry name" value="F-box-like_dom_sf"/>
</dbReference>
<feature type="compositionally biased region" description="Acidic residues" evidence="1">
    <location>
        <begin position="486"/>
        <end position="517"/>
    </location>
</feature>
<dbReference type="Pfam" id="PF12937">
    <property type="entry name" value="F-box-like"/>
    <property type="match status" value="1"/>
</dbReference>
<dbReference type="AlphaFoldDB" id="A0A0P7BFY5"/>
<dbReference type="EMBL" id="LKCW01000020">
    <property type="protein sequence ID" value="KPM44330.1"/>
    <property type="molecule type" value="Genomic_DNA"/>
</dbReference>